<accession>A0A4R9LRR3</accession>
<evidence type="ECO:0000313" key="1">
    <source>
        <dbReference type="EMBL" id="TGN13773.1"/>
    </source>
</evidence>
<protein>
    <recommendedName>
        <fullName evidence="3">WD40 repeat domain-containing protein</fullName>
    </recommendedName>
</protein>
<evidence type="ECO:0008006" key="3">
    <source>
        <dbReference type="Google" id="ProtNLM"/>
    </source>
</evidence>
<keyword evidence="2" id="KW-1185">Reference proteome</keyword>
<dbReference type="Proteomes" id="UP000298264">
    <property type="component" value="Unassembled WGS sequence"/>
</dbReference>
<comment type="caution">
    <text evidence="1">The sequence shown here is derived from an EMBL/GenBank/DDBJ whole genome shotgun (WGS) entry which is preliminary data.</text>
</comment>
<name>A0A4R9LRR3_9LEPT</name>
<dbReference type="OrthoDB" id="332740at2"/>
<dbReference type="AlphaFoldDB" id="A0A4R9LRR3"/>
<reference evidence="1" key="1">
    <citation type="journal article" date="2019" name="PLoS Negl. Trop. Dis.">
        <title>Revisiting the worldwide diversity of Leptospira species in the environment.</title>
        <authorList>
            <person name="Vincent A.T."/>
            <person name="Schiettekatte O."/>
            <person name="Bourhy P."/>
            <person name="Veyrier F.J."/>
            <person name="Picardeau M."/>
        </authorList>
    </citation>
    <scope>NUCLEOTIDE SEQUENCE [LARGE SCALE GENOMIC DNA]</scope>
    <source>
        <strain evidence="1">201400974</strain>
    </source>
</reference>
<dbReference type="RefSeq" id="WP_135763021.1">
    <property type="nucleotide sequence ID" value="NZ_RQHV01000023.1"/>
</dbReference>
<dbReference type="EMBL" id="RQHV01000023">
    <property type="protein sequence ID" value="TGN13773.1"/>
    <property type="molecule type" value="Genomic_DNA"/>
</dbReference>
<gene>
    <name evidence="1" type="ORF">EHS11_03355</name>
</gene>
<organism evidence="1 2">
    <name type="scientific">Leptospira ilyithenensis</name>
    <dbReference type="NCBI Taxonomy" id="2484901"/>
    <lineage>
        <taxon>Bacteria</taxon>
        <taxon>Pseudomonadati</taxon>
        <taxon>Spirochaetota</taxon>
        <taxon>Spirochaetia</taxon>
        <taxon>Leptospirales</taxon>
        <taxon>Leptospiraceae</taxon>
        <taxon>Leptospira</taxon>
    </lineage>
</organism>
<evidence type="ECO:0000313" key="2">
    <source>
        <dbReference type="Proteomes" id="UP000298264"/>
    </source>
</evidence>
<sequence>MIWKETNLQPEISPSEINDVALLLEVHYDEKDPWNPLNGTTDKKNYFTKADLVEIRSGASKILKTWKIPSWALAESAFYHKGENTAFILHGKDDEYGTLKQRLTVYPGDKPAFSYPATPENLVIFQASPSPNGKLVALITAESDANWEFTEFQLRILDPNSGKVTSLPLSFWTALPVYGVRWATDSGSLYVRTPDRVYQWKDGKLTDAKSFPNCFTRPTNFGKLAYSDSFVEGRDPYQIKLGKKLPDPKFISRLEDIQTCK</sequence>
<proteinExistence type="predicted"/>
<dbReference type="SUPFAM" id="SSF50993">
    <property type="entry name" value="Peptidase/esterase 'gauge' domain"/>
    <property type="match status" value="1"/>
</dbReference>